<dbReference type="AlphaFoldDB" id="A0A023EYB6"/>
<dbReference type="EMBL" id="GBBI01004594">
    <property type="protein sequence ID" value="JAC14118.1"/>
    <property type="molecule type" value="mRNA"/>
</dbReference>
<feature type="chain" id="PRO_5001519271" evidence="1">
    <location>
        <begin position="24"/>
        <end position="86"/>
    </location>
</feature>
<keyword evidence="1" id="KW-0732">Signal</keyword>
<name>A0A023EYB6_TRIIF</name>
<organism evidence="2">
    <name type="scientific">Triatoma infestans</name>
    <name type="common">Assassin bug</name>
    <dbReference type="NCBI Taxonomy" id="30076"/>
    <lineage>
        <taxon>Eukaryota</taxon>
        <taxon>Metazoa</taxon>
        <taxon>Ecdysozoa</taxon>
        <taxon>Arthropoda</taxon>
        <taxon>Hexapoda</taxon>
        <taxon>Insecta</taxon>
        <taxon>Pterygota</taxon>
        <taxon>Neoptera</taxon>
        <taxon>Paraneoptera</taxon>
        <taxon>Hemiptera</taxon>
        <taxon>Heteroptera</taxon>
        <taxon>Panheteroptera</taxon>
        <taxon>Cimicomorpha</taxon>
        <taxon>Reduviidae</taxon>
        <taxon>Triatominae</taxon>
        <taxon>Triatoma</taxon>
    </lineage>
</organism>
<proteinExistence type="evidence at transcript level"/>
<evidence type="ECO:0000256" key="1">
    <source>
        <dbReference type="SAM" id="SignalP"/>
    </source>
</evidence>
<accession>A0A023EYB6</accession>
<sequence length="86" mass="9659">MKITSETFSVVACFVLWSSTGLGRSPIFRMHYSDSVTTQTCTEQSYFHTHRMCVSHTVSHPEDGRTPETTLPRKMSLMLSSSAEPT</sequence>
<feature type="signal peptide" evidence="1">
    <location>
        <begin position="1"/>
        <end position="23"/>
    </location>
</feature>
<evidence type="ECO:0000313" key="2">
    <source>
        <dbReference type="EMBL" id="JAC14118.1"/>
    </source>
</evidence>
<feature type="non-terminal residue" evidence="2">
    <location>
        <position position="86"/>
    </location>
</feature>
<reference evidence="2" key="1">
    <citation type="journal article" date="2014" name="PLoS Negl. Trop. Dis.">
        <title>An updated insight into the Sialotranscriptome of Triatoma infestans: developmental stage and geographic variations.</title>
        <authorList>
            <person name="Schwarz A."/>
            <person name="Medrano-Mercado N."/>
            <person name="Schaub G.A."/>
            <person name="Struchiner C.J."/>
            <person name="Bargues M.D."/>
            <person name="Levy M.Z."/>
            <person name="Ribeiro J.M."/>
        </authorList>
    </citation>
    <scope>NUCLEOTIDE SEQUENCE</scope>
    <source>
        <strain evidence="2">Chile</strain>
        <tissue evidence="2">Salivary glands</tissue>
    </source>
</reference>
<protein>
    <submittedName>
        <fullName evidence="2">Putative secreted protein</fullName>
    </submittedName>
</protein>